<evidence type="ECO:0000313" key="2">
    <source>
        <dbReference type="Proteomes" id="UP001501624"/>
    </source>
</evidence>
<name>A0ABP7HKK7_9PSEU</name>
<accession>A0ABP7HKK7</accession>
<protein>
    <submittedName>
        <fullName evidence="1">Uncharacterized protein</fullName>
    </submittedName>
</protein>
<organism evidence="1 2">
    <name type="scientific">Amycolatopsis tucumanensis</name>
    <dbReference type="NCBI Taxonomy" id="401106"/>
    <lineage>
        <taxon>Bacteria</taxon>
        <taxon>Bacillati</taxon>
        <taxon>Actinomycetota</taxon>
        <taxon>Actinomycetes</taxon>
        <taxon>Pseudonocardiales</taxon>
        <taxon>Pseudonocardiaceae</taxon>
        <taxon>Amycolatopsis</taxon>
    </lineage>
</organism>
<reference evidence="2" key="1">
    <citation type="journal article" date="2019" name="Int. J. Syst. Evol. Microbiol.">
        <title>The Global Catalogue of Microorganisms (GCM) 10K type strain sequencing project: providing services to taxonomists for standard genome sequencing and annotation.</title>
        <authorList>
            <consortium name="The Broad Institute Genomics Platform"/>
            <consortium name="The Broad Institute Genome Sequencing Center for Infectious Disease"/>
            <person name="Wu L."/>
            <person name="Ma J."/>
        </authorList>
    </citation>
    <scope>NUCLEOTIDE SEQUENCE [LARGE SCALE GENOMIC DNA]</scope>
    <source>
        <strain evidence="2">JCM 17017</strain>
    </source>
</reference>
<sequence>MIADDLGACHAERSRAARRLARALPPGPSTVLGTIWHIDAAPTVTSLTRALVLGQPSAREKP</sequence>
<keyword evidence="2" id="KW-1185">Reference proteome</keyword>
<proteinExistence type="predicted"/>
<dbReference type="EMBL" id="BAABCM010000001">
    <property type="protein sequence ID" value="GAA3794452.1"/>
    <property type="molecule type" value="Genomic_DNA"/>
</dbReference>
<gene>
    <name evidence="1" type="ORF">GCM10022380_09230</name>
</gene>
<dbReference type="Proteomes" id="UP001501624">
    <property type="component" value="Unassembled WGS sequence"/>
</dbReference>
<comment type="caution">
    <text evidence="1">The sequence shown here is derived from an EMBL/GenBank/DDBJ whole genome shotgun (WGS) entry which is preliminary data.</text>
</comment>
<evidence type="ECO:0000313" key="1">
    <source>
        <dbReference type="EMBL" id="GAA3794452.1"/>
    </source>
</evidence>